<keyword evidence="4" id="KW-0520">NAD</keyword>
<protein>
    <recommendedName>
        <fullName evidence="7">Deacetylase sirtuin-type domain-containing protein</fullName>
    </recommendedName>
</protein>
<evidence type="ECO:0000256" key="1">
    <source>
        <dbReference type="ARBA" id="ARBA00004173"/>
    </source>
</evidence>
<dbReference type="OrthoDB" id="424302at2759"/>
<dbReference type="GO" id="GO:0017136">
    <property type="term" value="F:histone deacetylase activity, NAD-dependent"/>
    <property type="evidence" value="ECO:0007669"/>
    <property type="project" value="TreeGrafter"/>
</dbReference>
<dbReference type="SUPFAM" id="SSF52467">
    <property type="entry name" value="DHS-like NAD/FAD-binding domain"/>
    <property type="match status" value="1"/>
</dbReference>
<comment type="subcellular location">
    <subcellularLocation>
        <location evidence="1">Mitochondrion</location>
    </subcellularLocation>
</comment>
<dbReference type="EMBL" id="NHYD01003968">
    <property type="protein sequence ID" value="PPQ67858.1"/>
    <property type="molecule type" value="Genomic_DNA"/>
</dbReference>
<dbReference type="STRING" id="93625.A0A409VNQ4"/>
<feature type="domain" description="Deacetylase sirtuin-type" evidence="7">
    <location>
        <begin position="17"/>
        <end position="380"/>
    </location>
</feature>
<evidence type="ECO:0000259" key="7">
    <source>
        <dbReference type="PROSITE" id="PS50305"/>
    </source>
</evidence>
<dbReference type="GO" id="GO:0070403">
    <property type="term" value="F:NAD+ binding"/>
    <property type="evidence" value="ECO:0007669"/>
    <property type="project" value="InterPro"/>
</dbReference>
<dbReference type="Pfam" id="PF02146">
    <property type="entry name" value="SIR2"/>
    <property type="match status" value="1"/>
</dbReference>
<dbReference type="InterPro" id="IPR003000">
    <property type="entry name" value="Sirtuin"/>
</dbReference>
<proteinExistence type="inferred from homology"/>
<evidence type="ECO:0000256" key="4">
    <source>
        <dbReference type="ARBA" id="ARBA00023027"/>
    </source>
</evidence>
<dbReference type="PANTHER" id="PTHR11085:SF10">
    <property type="entry name" value="NAD-DEPENDENT PROTEIN DEACYLASE SIRTUIN-5, MITOCHONDRIAL-RELATED"/>
    <property type="match status" value="1"/>
</dbReference>
<evidence type="ECO:0000256" key="5">
    <source>
        <dbReference type="ARBA" id="ARBA00023128"/>
    </source>
</evidence>
<comment type="caution">
    <text evidence="6">Lacks conserved residue(s) required for the propagation of feature annotation.</text>
</comment>
<organism evidence="8 9">
    <name type="scientific">Psilocybe cyanescens</name>
    <dbReference type="NCBI Taxonomy" id="93625"/>
    <lineage>
        <taxon>Eukaryota</taxon>
        <taxon>Fungi</taxon>
        <taxon>Dikarya</taxon>
        <taxon>Basidiomycota</taxon>
        <taxon>Agaricomycotina</taxon>
        <taxon>Agaricomycetes</taxon>
        <taxon>Agaricomycetidae</taxon>
        <taxon>Agaricales</taxon>
        <taxon>Agaricineae</taxon>
        <taxon>Strophariaceae</taxon>
        <taxon>Psilocybe</taxon>
    </lineage>
</organism>
<dbReference type="InterPro" id="IPR050134">
    <property type="entry name" value="NAD-dep_sirtuin_deacylases"/>
</dbReference>
<dbReference type="InterPro" id="IPR026591">
    <property type="entry name" value="Sirtuin_cat_small_dom_sf"/>
</dbReference>
<dbReference type="AlphaFoldDB" id="A0A409VNQ4"/>
<evidence type="ECO:0000256" key="2">
    <source>
        <dbReference type="ARBA" id="ARBA00006924"/>
    </source>
</evidence>
<dbReference type="Gene3D" id="3.40.50.1220">
    <property type="entry name" value="TPP-binding domain"/>
    <property type="match status" value="1"/>
</dbReference>
<name>A0A409VNQ4_PSICY</name>
<reference evidence="8 9" key="1">
    <citation type="journal article" date="2018" name="Evol. Lett.">
        <title>Horizontal gene cluster transfer increased hallucinogenic mushroom diversity.</title>
        <authorList>
            <person name="Reynolds H.T."/>
            <person name="Vijayakumar V."/>
            <person name="Gluck-Thaler E."/>
            <person name="Korotkin H.B."/>
            <person name="Matheny P.B."/>
            <person name="Slot J.C."/>
        </authorList>
    </citation>
    <scope>NUCLEOTIDE SEQUENCE [LARGE SCALE GENOMIC DNA]</scope>
    <source>
        <strain evidence="8 9">2631</strain>
    </source>
</reference>
<dbReference type="PROSITE" id="PS50305">
    <property type="entry name" value="SIRTUIN"/>
    <property type="match status" value="1"/>
</dbReference>
<comment type="caution">
    <text evidence="8">The sequence shown here is derived from an EMBL/GenBank/DDBJ whole genome shotgun (WGS) entry which is preliminary data.</text>
</comment>
<accession>A0A409VNQ4</accession>
<dbReference type="Proteomes" id="UP000283269">
    <property type="component" value="Unassembled WGS sequence"/>
</dbReference>
<dbReference type="GO" id="GO:0005739">
    <property type="term" value="C:mitochondrion"/>
    <property type="evidence" value="ECO:0007669"/>
    <property type="project" value="UniProtKB-SubCell"/>
</dbReference>
<keyword evidence="5" id="KW-0496">Mitochondrion</keyword>
<keyword evidence="3" id="KW-0808">Transferase</keyword>
<dbReference type="InterPro" id="IPR026590">
    <property type="entry name" value="Ssirtuin_cat_dom"/>
</dbReference>
<comment type="similarity">
    <text evidence="2">Belongs to the sirtuin family. Class I subfamily.</text>
</comment>
<dbReference type="InParanoid" id="A0A409VNQ4"/>
<evidence type="ECO:0000256" key="6">
    <source>
        <dbReference type="PROSITE-ProRule" id="PRU00236"/>
    </source>
</evidence>
<dbReference type="Gene3D" id="3.30.1600.10">
    <property type="entry name" value="SIR2/SIRT2 'Small Domain"/>
    <property type="match status" value="1"/>
</dbReference>
<dbReference type="PANTHER" id="PTHR11085">
    <property type="entry name" value="NAD-DEPENDENT PROTEIN DEACYLASE SIRTUIN-5, MITOCHONDRIAL-RELATED"/>
    <property type="match status" value="1"/>
</dbReference>
<sequence length="399" mass="44586">MRISVPGIPQAVLDAKPIFSVKSVKEATERLSEFLGFGNVTVLTGAGVSVDSGIRAYRGDDGRYMNPNYKPIFWHELVDSSEKGHAFRLRSYLGYPPVRDARPNTTHFALAALQHTSHISRIITQNVDGLHHKALRETAALHWNSARMQENILELHGTLHHVHCNRGHVVDRNTFQDRLSAANPKWYQYAEELERIGMQPRTNPDGDVAVEQLGISYNDFVVPNCPECLLEDHQNSVLKPEVVFFGESIPKVVKDRSYADRQIMWEQRTHMVFSDIETSKPVISYFSWVPLSLRTRPSGQWIPRCTPVTVFDIDAPRLLKHALELKKPVILLNVGPSRADGLPGIVKLDIPSGAIMRDVARNVIGSRETEDPIVAEMLQSGVINPTSADEDDGSPRAAG</sequence>
<evidence type="ECO:0000313" key="8">
    <source>
        <dbReference type="EMBL" id="PPQ67858.1"/>
    </source>
</evidence>
<evidence type="ECO:0000313" key="9">
    <source>
        <dbReference type="Proteomes" id="UP000283269"/>
    </source>
</evidence>
<gene>
    <name evidence="8" type="ORF">CVT25_010297</name>
</gene>
<evidence type="ECO:0000256" key="3">
    <source>
        <dbReference type="ARBA" id="ARBA00022679"/>
    </source>
</evidence>
<dbReference type="InterPro" id="IPR029035">
    <property type="entry name" value="DHS-like_NAD/FAD-binding_dom"/>
</dbReference>
<keyword evidence="9" id="KW-1185">Reference proteome</keyword>